<evidence type="ECO:0000256" key="7">
    <source>
        <dbReference type="SAM" id="Phobius"/>
    </source>
</evidence>
<evidence type="ECO:0000256" key="6">
    <source>
        <dbReference type="SAM" id="MobiDB-lite"/>
    </source>
</evidence>
<keyword evidence="9" id="KW-1185">Reference proteome</keyword>
<dbReference type="Proteomes" id="UP000234789">
    <property type="component" value="Unassembled WGS sequence"/>
</dbReference>
<feature type="transmembrane region" description="Helical" evidence="7">
    <location>
        <begin position="316"/>
        <end position="338"/>
    </location>
</feature>
<dbReference type="Pfam" id="PF07690">
    <property type="entry name" value="MFS_1"/>
    <property type="match status" value="1"/>
</dbReference>
<evidence type="ECO:0000256" key="5">
    <source>
        <dbReference type="ARBA" id="ARBA00023136"/>
    </source>
</evidence>
<evidence type="ECO:0000313" key="8">
    <source>
        <dbReference type="EMBL" id="PLT43916.1"/>
    </source>
</evidence>
<dbReference type="InterPro" id="IPR036259">
    <property type="entry name" value="MFS_trans_sf"/>
</dbReference>
<protein>
    <submittedName>
        <fullName evidence="8">Macrolide-efflux protein</fullName>
    </submittedName>
</protein>
<name>A0A2N5N0R0_9BACL</name>
<comment type="caution">
    <text evidence="8">The sequence shown here is derived from an EMBL/GenBank/DDBJ whole genome shotgun (WGS) entry which is preliminary data.</text>
</comment>
<dbReference type="Gene3D" id="1.20.1250.20">
    <property type="entry name" value="MFS general substrate transporter like domains"/>
    <property type="match status" value="2"/>
</dbReference>
<gene>
    <name evidence="8" type="ORF">B8V81_2347</name>
</gene>
<dbReference type="GO" id="GO:0022857">
    <property type="term" value="F:transmembrane transporter activity"/>
    <property type="evidence" value="ECO:0007669"/>
    <property type="project" value="InterPro"/>
</dbReference>
<evidence type="ECO:0000256" key="2">
    <source>
        <dbReference type="ARBA" id="ARBA00022475"/>
    </source>
</evidence>
<keyword evidence="2" id="KW-1003">Cell membrane</keyword>
<dbReference type="SUPFAM" id="SSF103473">
    <property type="entry name" value="MFS general substrate transporter"/>
    <property type="match status" value="1"/>
</dbReference>
<organism evidence="8 9">
    <name type="scientific">Paenibacillus pasadenensis</name>
    <dbReference type="NCBI Taxonomy" id="217090"/>
    <lineage>
        <taxon>Bacteria</taxon>
        <taxon>Bacillati</taxon>
        <taxon>Bacillota</taxon>
        <taxon>Bacilli</taxon>
        <taxon>Bacillales</taxon>
        <taxon>Paenibacillaceae</taxon>
        <taxon>Paenibacillus</taxon>
    </lineage>
</organism>
<keyword evidence="4 7" id="KW-1133">Transmembrane helix</keyword>
<feature type="transmembrane region" description="Helical" evidence="7">
    <location>
        <begin position="75"/>
        <end position="93"/>
    </location>
</feature>
<dbReference type="PANTHER" id="PTHR23513:SF19">
    <property type="entry name" value="MAJOR FACILITATOR SUPERFAMILY (MFS) PROFILE DOMAIN-CONTAINING PROTEIN"/>
    <property type="match status" value="1"/>
</dbReference>
<dbReference type="EMBL" id="NFEZ01000004">
    <property type="protein sequence ID" value="PLT43916.1"/>
    <property type="molecule type" value="Genomic_DNA"/>
</dbReference>
<dbReference type="AlphaFoldDB" id="A0A2N5N0R0"/>
<feature type="region of interest" description="Disordered" evidence="6">
    <location>
        <begin position="260"/>
        <end position="292"/>
    </location>
</feature>
<dbReference type="PANTHER" id="PTHR23513">
    <property type="entry name" value="INTEGRAL MEMBRANE EFFLUX PROTEIN-RELATED"/>
    <property type="match status" value="1"/>
</dbReference>
<feature type="transmembrane region" description="Helical" evidence="7">
    <location>
        <begin position="99"/>
        <end position="119"/>
    </location>
</feature>
<dbReference type="InterPro" id="IPR011701">
    <property type="entry name" value="MFS"/>
</dbReference>
<evidence type="ECO:0000256" key="1">
    <source>
        <dbReference type="ARBA" id="ARBA00004651"/>
    </source>
</evidence>
<evidence type="ECO:0000256" key="3">
    <source>
        <dbReference type="ARBA" id="ARBA00022692"/>
    </source>
</evidence>
<feature type="transmembrane region" description="Helical" evidence="7">
    <location>
        <begin position="167"/>
        <end position="185"/>
    </location>
</feature>
<feature type="transmembrane region" description="Helical" evidence="7">
    <location>
        <begin position="471"/>
        <end position="490"/>
    </location>
</feature>
<keyword evidence="3 7" id="KW-0812">Transmembrane</keyword>
<evidence type="ECO:0000313" key="9">
    <source>
        <dbReference type="Proteomes" id="UP000234789"/>
    </source>
</evidence>
<feature type="compositionally biased region" description="Basic and acidic residues" evidence="6">
    <location>
        <begin position="261"/>
        <end position="273"/>
    </location>
</feature>
<dbReference type="CDD" id="cd06173">
    <property type="entry name" value="MFS_MefA_like"/>
    <property type="match status" value="1"/>
</dbReference>
<dbReference type="RefSeq" id="WP_180968429.1">
    <property type="nucleotide sequence ID" value="NZ_NFEZ01000004.1"/>
</dbReference>
<sequence length="515" mass="53761">MNQPRQFRWLWAGQSISNLGDALYLLAIVTIVYKLTGSALFSSLVPLARVAGQLACGAAAPIVMDRWPLTRLIKLSQLLQVLLFLMLLLAVRGLTEDGIGYVLVLIGLLSFTDGITTPVRNALVPRYAGKKQLLRANGLMSTTDQIVMMAGWAAGGIIVAWLGASPVLNATLGIYAAALFMTLRLREPEGAGTGEGAKADGGVAAASGTKADVDGAAANGAKADVDGAVASGAKAEAGVAAASGMKADVDGAAASGTKADAGVRKEADARSDAGAEWSESAQAQRRGGSGTKLENGAWASIQEGWRNIWRNPVLRLIFFIETIEGTVSATWIGALLLVYATEQLGSGTQWYGFINAGYFAGCIAGGLLVVAFTRRLSRQPALSIAAGAGLMGLFTLAFAWTTAPLLALALVVLMGPPQQLREVTRRTVFQKVCPPEQLPKVMSAENTLVYSLFGLSVVLLSWMADRWGVGAVYAMAGLFYLTTAILTALFRHRIDAAAREADAAEAAAEAQAAAG</sequence>
<feature type="transmembrane region" description="Helical" evidence="7">
    <location>
        <begin position="350"/>
        <end position="372"/>
    </location>
</feature>
<accession>A0A2N5N0R0</accession>
<proteinExistence type="predicted"/>
<evidence type="ECO:0000256" key="4">
    <source>
        <dbReference type="ARBA" id="ARBA00022989"/>
    </source>
</evidence>
<feature type="transmembrane region" description="Helical" evidence="7">
    <location>
        <begin position="384"/>
        <end position="413"/>
    </location>
</feature>
<reference evidence="8 9" key="1">
    <citation type="submission" date="2017-05" db="EMBL/GenBank/DDBJ databases">
        <title>Functional genome analysis of Paenibacillus pasadenensis strain R16: insights on endophytic life style and antifungal activity.</title>
        <authorList>
            <person name="Passera A."/>
            <person name="Marcolungo L."/>
            <person name="Casati P."/>
            <person name="Brasca M."/>
            <person name="Quaglino F."/>
            <person name="Delledonne M."/>
        </authorList>
    </citation>
    <scope>NUCLEOTIDE SEQUENCE [LARGE SCALE GENOMIC DNA]</scope>
    <source>
        <strain evidence="8 9">R16</strain>
    </source>
</reference>
<keyword evidence="5 7" id="KW-0472">Membrane</keyword>
<dbReference type="GO" id="GO:0005886">
    <property type="term" value="C:plasma membrane"/>
    <property type="evidence" value="ECO:0007669"/>
    <property type="project" value="UniProtKB-SubCell"/>
</dbReference>
<comment type="subcellular location">
    <subcellularLocation>
        <location evidence="1">Cell membrane</location>
        <topology evidence="1">Multi-pass membrane protein</topology>
    </subcellularLocation>
</comment>